<organism evidence="8 9">
    <name type="scientific">Geoalkalibacter halelectricus</name>
    <dbReference type="NCBI Taxonomy" id="2847045"/>
    <lineage>
        <taxon>Bacteria</taxon>
        <taxon>Pseudomonadati</taxon>
        <taxon>Thermodesulfobacteriota</taxon>
        <taxon>Desulfuromonadia</taxon>
        <taxon>Desulfuromonadales</taxon>
        <taxon>Geoalkalibacteraceae</taxon>
        <taxon>Geoalkalibacter</taxon>
    </lineage>
</organism>
<dbReference type="Gene3D" id="1.20.200.10">
    <property type="entry name" value="Fumarase/aspartase (Central domain)"/>
    <property type="match status" value="1"/>
</dbReference>
<dbReference type="PRINTS" id="PR00145">
    <property type="entry name" value="ARGSUCLYASE"/>
</dbReference>
<feature type="binding site" evidence="5">
    <location>
        <position position="318"/>
    </location>
    <ligand>
        <name>substrate</name>
    </ligand>
</feature>
<proteinExistence type="inferred from homology"/>
<feature type="active site" evidence="5">
    <location>
        <position position="317"/>
    </location>
</feature>
<evidence type="ECO:0000259" key="6">
    <source>
        <dbReference type="Pfam" id="PF00206"/>
    </source>
</evidence>
<dbReference type="CDD" id="cd01362">
    <property type="entry name" value="Fumarase_classII"/>
    <property type="match status" value="1"/>
</dbReference>
<accession>A0ABY5ZFM1</accession>
<feature type="binding site" evidence="5">
    <location>
        <begin position="323"/>
        <end position="325"/>
    </location>
    <ligand>
        <name>substrate</name>
    </ligand>
</feature>
<feature type="domain" description="Fumarate lyase N-terminal" evidence="6">
    <location>
        <begin position="12"/>
        <end position="341"/>
    </location>
</feature>
<feature type="site" description="Important for catalytic activity" evidence="5">
    <location>
        <position position="330"/>
    </location>
</feature>
<comment type="subcellular location">
    <subcellularLocation>
        <location evidence="5">Cytoplasm</location>
    </subcellularLocation>
</comment>
<dbReference type="InterPro" id="IPR022761">
    <property type="entry name" value="Fumarate_lyase_N"/>
</dbReference>
<dbReference type="Pfam" id="PF00206">
    <property type="entry name" value="Lyase_1"/>
    <property type="match status" value="1"/>
</dbReference>
<comment type="catalytic activity">
    <reaction evidence="5">
        <text>(S)-malate = fumarate + H2O</text>
        <dbReference type="Rhea" id="RHEA:12460"/>
        <dbReference type="ChEBI" id="CHEBI:15377"/>
        <dbReference type="ChEBI" id="CHEBI:15589"/>
        <dbReference type="ChEBI" id="CHEBI:29806"/>
        <dbReference type="EC" id="4.2.1.2"/>
    </reaction>
</comment>
<dbReference type="PANTHER" id="PTHR11444">
    <property type="entry name" value="ASPARTATEAMMONIA/ARGININOSUCCINATE/ADENYLOSUCCINATE LYASE"/>
    <property type="match status" value="1"/>
</dbReference>
<protein>
    <recommendedName>
        <fullName evidence="5">Fumarate hydratase class II</fullName>
        <shortName evidence="5">Fumarase C</shortName>
        <ecNumber evidence="5">4.2.1.2</ecNumber>
    </recommendedName>
    <alternativeName>
        <fullName evidence="5">Aerobic fumarase</fullName>
    </alternativeName>
    <alternativeName>
        <fullName evidence="5">Iron-independent fumarase</fullName>
    </alternativeName>
</protein>
<dbReference type="Pfam" id="PF10415">
    <property type="entry name" value="FumaraseC_C"/>
    <property type="match status" value="1"/>
</dbReference>
<feature type="binding site" description="in site B" evidence="5">
    <location>
        <begin position="128"/>
        <end position="131"/>
    </location>
    <ligand>
        <name>substrate</name>
    </ligand>
</feature>
<comment type="subunit">
    <text evidence="5">Homotetramer.</text>
</comment>
<keyword evidence="4 5" id="KW-0456">Lyase</keyword>
<dbReference type="InterPro" id="IPR020557">
    <property type="entry name" value="Fumarate_lyase_CS"/>
</dbReference>
<dbReference type="InterPro" id="IPR018951">
    <property type="entry name" value="Fumarase_C_C"/>
</dbReference>
<gene>
    <name evidence="5" type="primary">fumC</name>
    <name evidence="8" type="ORF">L9S41_09670</name>
</gene>
<dbReference type="Gene3D" id="1.10.275.10">
    <property type="entry name" value="Fumarase/aspartase (N-terminal domain)"/>
    <property type="match status" value="1"/>
</dbReference>
<name>A0ABY5ZFM1_9BACT</name>
<comment type="similarity">
    <text evidence="1 5">Belongs to the class-II fumarase/aspartase family. Fumarase subfamily.</text>
</comment>
<reference evidence="8" key="1">
    <citation type="journal article" date="2022" name="Environ. Microbiol.">
        <title>Geoalkalibacter halelectricus SAP #1 sp. nov. possessing extracellular electron transfer and mineral#reducing capabilities from a haloalkaline environment.</title>
        <authorList>
            <person name="Yadav S."/>
            <person name="Singh R."/>
            <person name="Sundharam S.S."/>
            <person name="Chaudhary S."/>
            <person name="Krishnamurthi S."/>
            <person name="Patil S.A."/>
        </authorList>
    </citation>
    <scope>NUCLEOTIDE SEQUENCE</scope>
    <source>
        <strain evidence="8">SAP-1</strain>
    </source>
</reference>
<dbReference type="HAMAP" id="MF_00743">
    <property type="entry name" value="FumaraseC"/>
    <property type="match status" value="1"/>
</dbReference>
<sequence length="468" mass="49403">MSEYRIEKDSMGEMRVPVEALYGAQTARAVANFPVSGLRLPRPFIRALGQIKQGAARANLDLGLLDKEIALAIMEAAEEVVSGELDAHFVVDVFQTGSGTSTNMNANEVIATRAAQLLGAAPGEHPVHPNDHVNLGQSSNDVFPTALHLAAAVEVRRRLIPALFELQEALGEKAGEFDAIVKIARTHLQDAVPIRLGQVFSGYARQTALAIRRLEGASNGLNELPLGGTAVGTGLNTHPEFAAKVIAGLAQASGLPLREAANHFEAQASRDAAVNLSGALKACATALFKIANDIRFLGSGPRCGLGELELPAVQPGSSIMPGKVNPVMAESLMQVCAQVIGNDAALSLGGLSGNFELNTMMPMMSHNLLQSIELLSNAARLFGARCVQGLKADRARCEGLVEQSLAMVTALAPQLGYDQAAAIAKQAWEQGRTVRELVLEGGLLSADELERILDPRPMTEPGIAGKTR</sequence>
<dbReference type="NCBIfam" id="NF008909">
    <property type="entry name" value="PRK12273.1"/>
    <property type="match status" value="1"/>
</dbReference>
<evidence type="ECO:0000313" key="8">
    <source>
        <dbReference type="EMBL" id="UWZ77968.1"/>
    </source>
</evidence>
<dbReference type="Proteomes" id="UP001060414">
    <property type="component" value="Chromosome"/>
</dbReference>
<dbReference type="EMBL" id="CP092109">
    <property type="protein sequence ID" value="UWZ77968.1"/>
    <property type="molecule type" value="Genomic_DNA"/>
</dbReference>
<dbReference type="Gene3D" id="1.10.40.30">
    <property type="entry name" value="Fumarase/aspartase (C-terminal domain)"/>
    <property type="match status" value="1"/>
</dbReference>
<evidence type="ECO:0000256" key="3">
    <source>
        <dbReference type="ARBA" id="ARBA00022532"/>
    </source>
</evidence>
<evidence type="ECO:0000256" key="1">
    <source>
        <dbReference type="ARBA" id="ARBA00009084"/>
    </source>
</evidence>
<keyword evidence="3 5" id="KW-0816">Tricarboxylic acid cycle</keyword>
<feature type="binding site" evidence="5">
    <location>
        <begin position="138"/>
        <end position="140"/>
    </location>
    <ligand>
        <name>substrate</name>
    </ligand>
</feature>
<dbReference type="PRINTS" id="PR00149">
    <property type="entry name" value="FUMRATELYASE"/>
</dbReference>
<evidence type="ECO:0000313" key="9">
    <source>
        <dbReference type="Proteomes" id="UP001060414"/>
    </source>
</evidence>
<evidence type="ECO:0000256" key="5">
    <source>
        <dbReference type="HAMAP-Rule" id="MF_00743"/>
    </source>
</evidence>
<dbReference type="InterPro" id="IPR000362">
    <property type="entry name" value="Fumarate_lyase_fam"/>
</dbReference>
<dbReference type="PANTHER" id="PTHR11444:SF22">
    <property type="entry name" value="FUMARATE HYDRATASE CLASS II"/>
    <property type="match status" value="1"/>
</dbReference>
<keyword evidence="2 5" id="KW-0963">Cytoplasm</keyword>
<evidence type="ECO:0000256" key="2">
    <source>
        <dbReference type="ARBA" id="ARBA00022490"/>
    </source>
</evidence>
<dbReference type="InterPro" id="IPR024083">
    <property type="entry name" value="Fumarase/histidase_N"/>
</dbReference>
<dbReference type="InterPro" id="IPR008948">
    <property type="entry name" value="L-Aspartase-like"/>
</dbReference>
<keyword evidence="9" id="KW-1185">Reference proteome</keyword>
<dbReference type="EC" id="4.2.1.2" evidence="5"/>
<dbReference type="InterPro" id="IPR005677">
    <property type="entry name" value="Fum_hydII"/>
</dbReference>
<dbReference type="PROSITE" id="PS00163">
    <property type="entry name" value="FUMARATE_LYASES"/>
    <property type="match status" value="1"/>
</dbReference>
<comment type="function">
    <text evidence="5">Involved in the TCA cycle. Catalyzes the stereospecific interconversion of fumarate to L-malate.</text>
</comment>
<feature type="binding site" evidence="5">
    <location>
        <begin position="98"/>
        <end position="100"/>
    </location>
    <ligand>
        <name>substrate</name>
    </ligand>
</feature>
<feature type="domain" description="Fumarase C C-terminal" evidence="7">
    <location>
        <begin position="407"/>
        <end position="459"/>
    </location>
</feature>
<evidence type="ECO:0000259" key="7">
    <source>
        <dbReference type="Pfam" id="PF10415"/>
    </source>
</evidence>
<comment type="pathway">
    <text evidence="5">Carbohydrate metabolism; tricarboxylic acid cycle; (S)-malate from fumarate: step 1/1.</text>
</comment>
<evidence type="ECO:0000256" key="4">
    <source>
        <dbReference type="ARBA" id="ARBA00023239"/>
    </source>
</evidence>
<dbReference type="RefSeq" id="WP_260746317.1">
    <property type="nucleotide sequence ID" value="NZ_CP092109.1"/>
</dbReference>
<feature type="active site" description="Proton donor/acceptor" evidence="5">
    <location>
        <position position="187"/>
    </location>
</feature>
<feature type="binding site" evidence="5">
    <location>
        <position position="186"/>
    </location>
    <ligand>
        <name>substrate</name>
    </ligand>
</feature>
<comment type="miscellaneous">
    <text evidence="5">There are 2 substrate-binding sites: the catalytic A site, and the non-catalytic B site that may play a role in the transfer of substrate or product between the active site and the solvent. Alternatively, the B site may bind allosteric effectors.</text>
</comment>
<dbReference type="SUPFAM" id="SSF48557">
    <property type="entry name" value="L-aspartase-like"/>
    <property type="match status" value="1"/>
</dbReference>